<reference evidence="1 2" key="1">
    <citation type="submission" date="2023-03" db="EMBL/GenBank/DDBJ databases">
        <title>High recombination rates correlate with genetic variation in Cardiocondyla obscurior ants.</title>
        <authorList>
            <person name="Errbii M."/>
        </authorList>
    </citation>
    <scope>NUCLEOTIDE SEQUENCE [LARGE SCALE GENOMIC DNA]</scope>
    <source>
        <strain evidence="1">Alpha-2009</strain>
        <tissue evidence="1">Whole body</tissue>
    </source>
</reference>
<dbReference type="AlphaFoldDB" id="A0AAW2EUH6"/>
<dbReference type="EMBL" id="JADYXP020000018">
    <property type="protein sequence ID" value="KAL0106099.1"/>
    <property type="molecule type" value="Genomic_DNA"/>
</dbReference>
<comment type="caution">
    <text evidence="1">The sequence shown here is derived from an EMBL/GenBank/DDBJ whole genome shotgun (WGS) entry which is preliminary data.</text>
</comment>
<accession>A0AAW2EUH6</accession>
<evidence type="ECO:0000313" key="1">
    <source>
        <dbReference type="EMBL" id="KAL0106099.1"/>
    </source>
</evidence>
<dbReference type="Proteomes" id="UP001430953">
    <property type="component" value="Unassembled WGS sequence"/>
</dbReference>
<organism evidence="1 2">
    <name type="scientific">Cardiocondyla obscurior</name>
    <dbReference type="NCBI Taxonomy" id="286306"/>
    <lineage>
        <taxon>Eukaryota</taxon>
        <taxon>Metazoa</taxon>
        <taxon>Ecdysozoa</taxon>
        <taxon>Arthropoda</taxon>
        <taxon>Hexapoda</taxon>
        <taxon>Insecta</taxon>
        <taxon>Pterygota</taxon>
        <taxon>Neoptera</taxon>
        <taxon>Endopterygota</taxon>
        <taxon>Hymenoptera</taxon>
        <taxon>Apocrita</taxon>
        <taxon>Aculeata</taxon>
        <taxon>Formicoidea</taxon>
        <taxon>Formicidae</taxon>
        <taxon>Myrmicinae</taxon>
        <taxon>Cardiocondyla</taxon>
    </lineage>
</organism>
<evidence type="ECO:0000313" key="2">
    <source>
        <dbReference type="Proteomes" id="UP001430953"/>
    </source>
</evidence>
<protein>
    <submittedName>
        <fullName evidence="1">Uncharacterized protein</fullName>
    </submittedName>
</protein>
<name>A0AAW2EUH6_9HYME</name>
<proteinExistence type="predicted"/>
<gene>
    <name evidence="1" type="ORF">PUN28_016078</name>
</gene>
<sequence length="84" mass="9053">MAKITANKKNFIRGCNIHSLVHLRSAASRAFIVSRTSGGAQPIDVARCSLENGDACYHEDPFLGSTSPRWDTLDGVSHLDAPIS</sequence>
<keyword evidence="2" id="KW-1185">Reference proteome</keyword>